<dbReference type="SUPFAM" id="SSF53474">
    <property type="entry name" value="alpha/beta-Hydrolases"/>
    <property type="match status" value="1"/>
</dbReference>
<dbReference type="Gene3D" id="3.40.50.1820">
    <property type="entry name" value="alpha/beta hydrolase"/>
    <property type="match status" value="1"/>
</dbReference>
<organism evidence="2 3">
    <name type="scientific">Halocatena salina</name>
    <dbReference type="NCBI Taxonomy" id="2934340"/>
    <lineage>
        <taxon>Archaea</taxon>
        <taxon>Methanobacteriati</taxon>
        <taxon>Methanobacteriota</taxon>
        <taxon>Stenosarchaea group</taxon>
        <taxon>Halobacteria</taxon>
        <taxon>Halobacteriales</taxon>
        <taxon>Natronomonadaceae</taxon>
        <taxon>Halocatena</taxon>
    </lineage>
</organism>
<dbReference type="Proteomes" id="UP000831768">
    <property type="component" value="Chromosome"/>
</dbReference>
<dbReference type="GO" id="GO:0016787">
    <property type="term" value="F:hydrolase activity"/>
    <property type="evidence" value="ECO:0007669"/>
    <property type="project" value="UniProtKB-KW"/>
</dbReference>
<name>A0A8U0A396_9EURY</name>
<dbReference type="GeneID" id="71927243"/>
<evidence type="ECO:0000313" key="3">
    <source>
        <dbReference type="Proteomes" id="UP000831768"/>
    </source>
</evidence>
<dbReference type="AlphaFoldDB" id="A0A8U0A396"/>
<dbReference type="RefSeq" id="WP_247994337.1">
    <property type="nucleotide sequence ID" value="NZ_CP096019.1"/>
</dbReference>
<accession>A0A8U0A396</accession>
<sequence>MSDGAEKHTNTGGSSGSNGGMVTRRRVLKSSLTTVVGVAGVSGLSGTATAGDGECPYSYPSAPSWLGEVRPEAGTFHEWPWAAENLTVFIHGFTNQNGGRSYAYEIHQYLSNHGYGGAVTTCNWDAGDSWDEWYSAKNHSIEAGADLAGLLDANGLTAEHGVTVNFVAHSLGGKLALECVRDLQTTYGRSINSVNLFGAAVWDEQPGERFYDGILYGTNETHNYYSENDDTLGDIYQAAEFGRHASGYTGGAGGEPGNWYDHDLTSRIDHHCQYMDSNDGCVGDITDDLS</sequence>
<evidence type="ECO:0000256" key="1">
    <source>
        <dbReference type="SAM" id="MobiDB-lite"/>
    </source>
</evidence>
<dbReference type="InterPro" id="IPR006311">
    <property type="entry name" value="TAT_signal"/>
</dbReference>
<dbReference type="InterPro" id="IPR010297">
    <property type="entry name" value="DUF900_hydrolase"/>
</dbReference>
<dbReference type="Pfam" id="PF05990">
    <property type="entry name" value="DUF900"/>
    <property type="match status" value="1"/>
</dbReference>
<protein>
    <submittedName>
        <fullName evidence="2">Alpha/beta hydrolase</fullName>
    </submittedName>
</protein>
<dbReference type="KEGG" id="haad:MW046_04310"/>
<keyword evidence="2" id="KW-0378">Hydrolase</keyword>
<dbReference type="EMBL" id="CP096019">
    <property type="protein sequence ID" value="UPM43675.1"/>
    <property type="molecule type" value="Genomic_DNA"/>
</dbReference>
<keyword evidence="3" id="KW-1185">Reference proteome</keyword>
<evidence type="ECO:0000313" key="2">
    <source>
        <dbReference type="EMBL" id="UPM43675.1"/>
    </source>
</evidence>
<dbReference type="PROSITE" id="PS51318">
    <property type="entry name" value="TAT"/>
    <property type="match status" value="1"/>
</dbReference>
<dbReference type="InterPro" id="IPR029058">
    <property type="entry name" value="AB_hydrolase_fold"/>
</dbReference>
<proteinExistence type="predicted"/>
<gene>
    <name evidence="2" type="ORF">MW046_04310</name>
</gene>
<feature type="region of interest" description="Disordered" evidence="1">
    <location>
        <begin position="1"/>
        <end position="22"/>
    </location>
</feature>
<reference evidence="2" key="1">
    <citation type="submission" date="2022-04" db="EMBL/GenBank/DDBJ databases">
        <title>Halocatena sp. nov., isolated from a salt lake.</title>
        <authorList>
            <person name="Cui H.-L."/>
        </authorList>
    </citation>
    <scope>NUCLEOTIDE SEQUENCE</scope>
    <source>
        <strain evidence="2">AD-1</strain>
    </source>
</reference>